<reference evidence="1" key="1">
    <citation type="submission" date="2020-08" db="EMBL/GenBank/DDBJ databases">
        <title>Multicomponent nature underlies the extraordinary mechanical properties of spider dragline silk.</title>
        <authorList>
            <person name="Kono N."/>
            <person name="Nakamura H."/>
            <person name="Mori M."/>
            <person name="Yoshida Y."/>
            <person name="Ohtoshi R."/>
            <person name="Malay A.D."/>
            <person name="Moran D.A.P."/>
            <person name="Tomita M."/>
            <person name="Numata K."/>
            <person name="Arakawa K."/>
        </authorList>
    </citation>
    <scope>NUCLEOTIDE SEQUENCE</scope>
</reference>
<proteinExistence type="predicted"/>
<sequence length="114" mass="13746">MGYLQQLNQFFSWFHKLSENDLNCAPIVNSLVYIFWILLVVSKILENLPELQTILPYKRFPDRQKRFADRRSVRNAYSSNAKADFYHILKYSGKKQIIILCFRDKCLRRYDAKY</sequence>
<dbReference type="EMBL" id="BMAW01050284">
    <property type="protein sequence ID" value="GFS74575.1"/>
    <property type="molecule type" value="Genomic_DNA"/>
</dbReference>
<dbReference type="AlphaFoldDB" id="A0A8X6T3K0"/>
<evidence type="ECO:0000313" key="2">
    <source>
        <dbReference type="Proteomes" id="UP000887013"/>
    </source>
</evidence>
<organism evidence="1 2">
    <name type="scientific">Nephila pilipes</name>
    <name type="common">Giant wood spider</name>
    <name type="synonym">Nephila maculata</name>
    <dbReference type="NCBI Taxonomy" id="299642"/>
    <lineage>
        <taxon>Eukaryota</taxon>
        <taxon>Metazoa</taxon>
        <taxon>Ecdysozoa</taxon>
        <taxon>Arthropoda</taxon>
        <taxon>Chelicerata</taxon>
        <taxon>Arachnida</taxon>
        <taxon>Araneae</taxon>
        <taxon>Araneomorphae</taxon>
        <taxon>Entelegynae</taxon>
        <taxon>Araneoidea</taxon>
        <taxon>Nephilidae</taxon>
        <taxon>Nephila</taxon>
    </lineage>
</organism>
<keyword evidence="2" id="KW-1185">Reference proteome</keyword>
<evidence type="ECO:0000313" key="1">
    <source>
        <dbReference type="EMBL" id="GFS74575.1"/>
    </source>
</evidence>
<protein>
    <submittedName>
        <fullName evidence="1">Uncharacterized protein</fullName>
    </submittedName>
</protein>
<gene>
    <name evidence="1" type="ORF">NPIL_37751</name>
</gene>
<name>A0A8X6T3K0_NEPPI</name>
<dbReference type="Proteomes" id="UP000887013">
    <property type="component" value="Unassembled WGS sequence"/>
</dbReference>
<comment type="caution">
    <text evidence="1">The sequence shown here is derived from an EMBL/GenBank/DDBJ whole genome shotgun (WGS) entry which is preliminary data.</text>
</comment>
<accession>A0A8X6T3K0</accession>